<sequence length="116" mass="12522">MQPLALLLTLCVLQTWPAVFGDLQHQPFVVLGNDWPKKLSKAQNFAWENCGPSSDPAVLKSLSISPDPLTIPGDMSISASGATTINLVSPLKVCKGYGAAPGRNRSSYLWYYPKCA</sequence>
<feature type="chain" id="PRO_5034829516" description="MD-2-related lipid-recognition domain-containing protein" evidence="2">
    <location>
        <begin position="22"/>
        <end position="116"/>
    </location>
</feature>
<feature type="domain" description="MD-2-related lipid-recognition" evidence="3">
    <location>
        <begin position="45"/>
        <end position="93"/>
    </location>
</feature>
<dbReference type="Proteomes" id="UP000694545">
    <property type="component" value="Unplaced"/>
</dbReference>
<dbReference type="PANTHER" id="PTHR17357">
    <property type="entry name" value="GM2 GANGLIOSIDE ACTIVATOR PROTEIN"/>
    <property type="match status" value="1"/>
</dbReference>
<dbReference type="AlphaFoldDB" id="A0A8D2J9I1"/>
<dbReference type="InterPro" id="IPR003172">
    <property type="entry name" value="ML_dom"/>
</dbReference>
<proteinExistence type="predicted"/>
<reference evidence="4" key="1">
    <citation type="submission" date="2025-08" db="UniProtKB">
        <authorList>
            <consortium name="Ensembl"/>
        </authorList>
    </citation>
    <scope>IDENTIFICATION</scope>
</reference>
<dbReference type="Gene3D" id="2.70.220.10">
    <property type="entry name" value="Ganglioside GM2 activator"/>
    <property type="match status" value="1"/>
</dbReference>
<dbReference type="SUPFAM" id="SSF63707">
    <property type="entry name" value="Ganglioside M2 (gm2) activator"/>
    <property type="match status" value="1"/>
</dbReference>
<organism evidence="4 5">
    <name type="scientific">Varanus komodoensis</name>
    <name type="common">Komodo dragon</name>
    <dbReference type="NCBI Taxonomy" id="61221"/>
    <lineage>
        <taxon>Eukaryota</taxon>
        <taxon>Metazoa</taxon>
        <taxon>Chordata</taxon>
        <taxon>Craniata</taxon>
        <taxon>Vertebrata</taxon>
        <taxon>Euteleostomi</taxon>
        <taxon>Lepidosauria</taxon>
        <taxon>Squamata</taxon>
        <taxon>Bifurcata</taxon>
        <taxon>Unidentata</taxon>
        <taxon>Episquamata</taxon>
        <taxon>Toxicofera</taxon>
        <taxon>Anguimorpha</taxon>
        <taxon>Paleoanguimorpha</taxon>
        <taxon>Varanoidea</taxon>
        <taxon>Varanidae</taxon>
        <taxon>Varanus</taxon>
    </lineage>
</organism>
<dbReference type="OrthoDB" id="6409159at2759"/>
<evidence type="ECO:0000259" key="3">
    <source>
        <dbReference type="Pfam" id="PF02221"/>
    </source>
</evidence>
<name>A0A8D2J9I1_VARKO</name>
<protein>
    <recommendedName>
        <fullName evidence="3">MD-2-related lipid-recognition domain-containing protein</fullName>
    </recommendedName>
</protein>
<dbReference type="RefSeq" id="XP_044274897.1">
    <property type="nucleotide sequence ID" value="XM_044418962.1"/>
</dbReference>
<dbReference type="KEGG" id="vko:123017545"/>
<dbReference type="InterPro" id="IPR036846">
    <property type="entry name" value="GM2-AP_sf"/>
</dbReference>
<dbReference type="GeneID" id="123017545"/>
<dbReference type="InterPro" id="IPR028996">
    <property type="entry name" value="GM2-AP"/>
</dbReference>
<feature type="signal peptide" evidence="2">
    <location>
        <begin position="1"/>
        <end position="21"/>
    </location>
</feature>
<gene>
    <name evidence="4" type="primary">LOC123017545</name>
</gene>
<evidence type="ECO:0000313" key="4">
    <source>
        <dbReference type="Ensembl" id="ENSVKKP00000008638.1"/>
    </source>
</evidence>
<keyword evidence="1 2" id="KW-0732">Signal</keyword>
<accession>A0A8D2J9I1</accession>
<dbReference type="GO" id="GO:0006689">
    <property type="term" value="P:ganglioside catabolic process"/>
    <property type="evidence" value="ECO:0007669"/>
    <property type="project" value="InterPro"/>
</dbReference>
<reference evidence="4" key="2">
    <citation type="submission" date="2025-09" db="UniProtKB">
        <authorList>
            <consortium name="Ensembl"/>
        </authorList>
    </citation>
    <scope>IDENTIFICATION</scope>
</reference>
<dbReference type="PANTHER" id="PTHR17357:SF0">
    <property type="entry name" value="GANGLIOSIDE GM2 ACTIVATOR"/>
    <property type="match status" value="1"/>
</dbReference>
<evidence type="ECO:0000256" key="2">
    <source>
        <dbReference type="SAM" id="SignalP"/>
    </source>
</evidence>
<evidence type="ECO:0000313" key="5">
    <source>
        <dbReference type="Proteomes" id="UP000694545"/>
    </source>
</evidence>
<keyword evidence="5" id="KW-1185">Reference proteome</keyword>
<dbReference type="GO" id="GO:0005319">
    <property type="term" value="F:lipid transporter activity"/>
    <property type="evidence" value="ECO:0007669"/>
    <property type="project" value="TreeGrafter"/>
</dbReference>
<dbReference type="GO" id="GO:0008047">
    <property type="term" value="F:enzyme activator activity"/>
    <property type="evidence" value="ECO:0007669"/>
    <property type="project" value="InterPro"/>
</dbReference>
<evidence type="ECO:0000256" key="1">
    <source>
        <dbReference type="ARBA" id="ARBA00022729"/>
    </source>
</evidence>
<dbReference type="Pfam" id="PF02221">
    <property type="entry name" value="E1_DerP2_DerF2"/>
    <property type="match status" value="1"/>
</dbReference>
<dbReference type="GO" id="GO:0009898">
    <property type="term" value="C:cytoplasmic side of plasma membrane"/>
    <property type="evidence" value="ECO:0007669"/>
    <property type="project" value="TreeGrafter"/>
</dbReference>
<dbReference type="Ensembl" id="ENSVKKT00000008858.1">
    <property type="protein sequence ID" value="ENSVKKP00000008638.1"/>
    <property type="gene ID" value="ENSVKKG00000006145.1"/>
</dbReference>